<dbReference type="InterPro" id="IPR004358">
    <property type="entry name" value="Sig_transdc_His_kin-like_C"/>
</dbReference>
<evidence type="ECO:0000256" key="5">
    <source>
        <dbReference type="ARBA" id="ARBA00022777"/>
    </source>
</evidence>
<organism evidence="9 10">
    <name type="scientific">Carboxylicivirga linearis</name>
    <dbReference type="NCBI Taxonomy" id="1628157"/>
    <lineage>
        <taxon>Bacteria</taxon>
        <taxon>Pseudomonadati</taxon>
        <taxon>Bacteroidota</taxon>
        <taxon>Bacteroidia</taxon>
        <taxon>Marinilabiliales</taxon>
        <taxon>Marinilabiliaceae</taxon>
        <taxon>Carboxylicivirga</taxon>
    </lineage>
</organism>
<dbReference type="InterPro" id="IPR036097">
    <property type="entry name" value="HisK_dim/P_sf"/>
</dbReference>
<keyword evidence="7" id="KW-0472">Membrane</keyword>
<accession>A0ABS5JU64</accession>
<dbReference type="Gene3D" id="1.10.287.130">
    <property type="match status" value="1"/>
</dbReference>
<evidence type="ECO:0000259" key="8">
    <source>
        <dbReference type="PROSITE" id="PS50109"/>
    </source>
</evidence>
<feature type="transmembrane region" description="Helical" evidence="7">
    <location>
        <begin position="155"/>
        <end position="175"/>
    </location>
</feature>
<dbReference type="GO" id="GO:0016301">
    <property type="term" value="F:kinase activity"/>
    <property type="evidence" value="ECO:0007669"/>
    <property type="project" value="UniProtKB-KW"/>
</dbReference>
<keyword evidence="10" id="KW-1185">Reference proteome</keyword>
<dbReference type="CDD" id="cd00075">
    <property type="entry name" value="HATPase"/>
    <property type="match status" value="1"/>
</dbReference>
<sequence length="410" mass="46943">MKKERNNIWLAISTFLVLAVLLGIQVVYLLKAAHMSEKNFNHRVVMALKDSKDELARRICPEMDNFLCGKDCPRATKRNREAEVDSIIRANLCMYHLPLDFTFVVSDSIGAANTDKMFAAKLYQQSLNGLLQEQGLGIQIQFPDRNRFLLGQMKGLFLVSVFAIAFLVWSYIILLRMIRREKLQMAHMREFINNMLHEFQTPLANIRLATNLIRKKKNDTDKTEEYTGVILNEYDRMQTHVNEILNISCDSPEKCKKNKIDMNTMLKEVVESYQYQIQEKDGMINLNLRAEQSVIDSNNGRLAQVISNLIDNALKYVDRSPVINISSNNTKKEFILEVEDNGIGIAKKDQPYIFDQYYRVGTGDIHDVKGFGLGLNFVKKVIEEHNGRIKVESVVGKGSKFIIILPLANG</sequence>
<keyword evidence="6" id="KW-0902">Two-component regulatory system</keyword>
<evidence type="ECO:0000313" key="9">
    <source>
        <dbReference type="EMBL" id="MBS2098363.1"/>
    </source>
</evidence>
<feature type="domain" description="Histidine kinase" evidence="8">
    <location>
        <begin position="194"/>
        <end position="409"/>
    </location>
</feature>
<name>A0ABS5JU64_9BACT</name>
<dbReference type="InterPro" id="IPR036890">
    <property type="entry name" value="HATPase_C_sf"/>
</dbReference>
<dbReference type="SUPFAM" id="SSF55874">
    <property type="entry name" value="ATPase domain of HSP90 chaperone/DNA topoisomerase II/histidine kinase"/>
    <property type="match status" value="1"/>
</dbReference>
<dbReference type="InterPro" id="IPR003661">
    <property type="entry name" value="HisK_dim/P_dom"/>
</dbReference>
<dbReference type="PROSITE" id="PS50109">
    <property type="entry name" value="HIS_KIN"/>
    <property type="match status" value="1"/>
</dbReference>
<dbReference type="Pfam" id="PF02518">
    <property type="entry name" value="HATPase_c"/>
    <property type="match status" value="1"/>
</dbReference>
<proteinExistence type="predicted"/>
<dbReference type="CDD" id="cd00082">
    <property type="entry name" value="HisKA"/>
    <property type="match status" value="1"/>
</dbReference>
<evidence type="ECO:0000256" key="4">
    <source>
        <dbReference type="ARBA" id="ARBA00022679"/>
    </source>
</evidence>
<dbReference type="SMART" id="SM00388">
    <property type="entry name" value="HisKA"/>
    <property type="match status" value="1"/>
</dbReference>
<dbReference type="PRINTS" id="PR00344">
    <property type="entry name" value="BCTRLSENSOR"/>
</dbReference>
<dbReference type="EC" id="2.7.13.3" evidence="2"/>
<dbReference type="InterPro" id="IPR003594">
    <property type="entry name" value="HATPase_dom"/>
</dbReference>
<dbReference type="Pfam" id="PF00512">
    <property type="entry name" value="HisKA"/>
    <property type="match status" value="1"/>
</dbReference>
<feature type="transmembrane region" description="Helical" evidence="7">
    <location>
        <begin position="7"/>
        <end position="30"/>
    </location>
</feature>
<dbReference type="InterPro" id="IPR005467">
    <property type="entry name" value="His_kinase_dom"/>
</dbReference>
<dbReference type="InterPro" id="IPR050351">
    <property type="entry name" value="BphY/WalK/GraS-like"/>
</dbReference>
<evidence type="ECO:0000256" key="2">
    <source>
        <dbReference type="ARBA" id="ARBA00012438"/>
    </source>
</evidence>
<dbReference type="Gene3D" id="3.30.565.10">
    <property type="entry name" value="Histidine kinase-like ATPase, C-terminal domain"/>
    <property type="match status" value="1"/>
</dbReference>
<dbReference type="PANTHER" id="PTHR45453:SF1">
    <property type="entry name" value="PHOSPHATE REGULON SENSOR PROTEIN PHOR"/>
    <property type="match status" value="1"/>
</dbReference>
<evidence type="ECO:0000256" key="3">
    <source>
        <dbReference type="ARBA" id="ARBA00022553"/>
    </source>
</evidence>
<dbReference type="SUPFAM" id="SSF47384">
    <property type="entry name" value="Homodimeric domain of signal transducing histidine kinase"/>
    <property type="match status" value="1"/>
</dbReference>
<dbReference type="RefSeq" id="WP_212215605.1">
    <property type="nucleotide sequence ID" value="NZ_JAGUCO010000004.1"/>
</dbReference>
<evidence type="ECO:0000256" key="6">
    <source>
        <dbReference type="ARBA" id="ARBA00023012"/>
    </source>
</evidence>
<gene>
    <name evidence="9" type="ORF">KEM10_08740</name>
</gene>
<keyword evidence="3" id="KW-0597">Phosphoprotein</keyword>
<dbReference type="SMART" id="SM00387">
    <property type="entry name" value="HATPase_c"/>
    <property type="match status" value="1"/>
</dbReference>
<dbReference type="Proteomes" id="UP000708576">
    <property type="component" value="Unassembled WGS sequence"/>
</dbReference>
<reference evidence="9 10" key="1">
    <citation type="journal article" date="2015" name="Int. J. Syst. Evol. Microbiol.">
        <title>Carboxylicivirga linearis sp. nov., isolated from a sea cucumber culture pond.</title>
        <authorList>
            <person name="Wang F.Q."/>
            <person name="Zhou Y.X."/>
            <person name="Lin X.Z."/>
            <person name="Chen G.J."/>
            <person name="Du Z.J."/>
        </authorList>
    </citation>
    <scope>NUCLEOTIDE SEQUENCE [LARGE SCALE GENOMIC DNA]</scope>
    <source>
        <strain evidence="9 10">FB218</strain>
    </source>
</reference>
<comment type="caution">
    <text evidence="9">The sequence shown here is derived from an EMBL/GenBank/DDBJ whole genome shotgun (WGS) entry which is preliminary data.</text>
</comment>
<dbReference type="PANTHER" id="PTHR45453">
    <property type="entry name" value="PHOSPHATE REGULON SENSOR PROTEIN PHOR"/>
    <property type="match status" value="1"/>
</dbReference>
<keyword evidence="7" id="KW-0812">Transmembrane</keyword>
<keyword evidence="4" id="KW-0808">Transferase</keyword>
<evidence type="ECO:0000256" key="1">
    <source>
        <dbReference type="ARBA" id="ARBA00000085"/>
    </source>
</evidence>
<keyword evidence="7" id="KW-1133">Transmembrane helix</keyword>
<comment type="catalytic activity">
    <reaction evidence="1">
        <text>ATP + protein L-histidine = ADP + protein N-phospho-L-histidine.</text>
        <dbReference type="EC" id="2.7.13.3"/>
    </reaction>
</comment>
<dbReference type="EMBL" id="JAGUCO010000004">
    <property type="protein sequence ID" value="MBS2098363.1"/>
    <property type="molecule type" value="Genomic_DNA"/>
</dbReference>
<evidence type="ECO:0000313" key="10">
    <source>
        <dbReference type="Proteomes" id="UP000708576"/>
    </source>
</evidence>
<keyword evidence="5 9" id="KW-0418">Kinase</keyword>
<evidence type="ECO:0000256" key="7">
    <source>
        <dbReference type="SAM" id="Phobius"/>
    </source>
</evidence>
<protein>
    <recommendedName>
        <fullName evidence="2">histidine kinase</fullName>
        <ecNumber evidence="2">2.7.13.3</ecNumber>
    </recommendedName>
</protein>